<feature type="transmembrane region" description="Helical" evidence="1">
    <location>
        <begin position="158"/>
        <end position="175"/>
    </location>
</feature>
<name>A0ABP1HGX4_9EUKA</name>
<feature type="transmembrane region" description="Helical" evidence="1">
    <location>
        <begin position="6"/>
        <end position="25"/>
    </location>
</feature>
<evidence type="ECO:0000256" key="1">
    <source>
        <dbReference type="SAM" id="Phobius"/>
    </source>
</evidence>
<feature type="transmembrane region" description="Helical" evidence="1">
    <location>
        <begin position="79"/>
        <end position="102"/>
    </location>
</feature>
<dbReference type="Proteomes" id="UP001642409">
    <property type="component" value="Unassembled WGS sequence"/>
</dbReference>
<organism evidence="2 3">
    <name type="scientific">Hexamita inflata</name>
    <dbReference type="NCBI Taxonomy" id="28002"/>
    <lineage>
        <taxon>Eukaryota</taxon>
        <taxon>Metamonada</taxon>
        <taxon>Diplomonadida</taxon>
        <taxon>Hexamitidae</taxon>
        <taxon>Hexamitinae</taxon>
        <taxon>Hexamita</taxon>
    </lineage>
</organism>
<protein>
    <submittedName>
        <fullName evidence="2">Hypothetical_protein</fullName>
    </submittedName>
</protein>
<proteinExistence type="predicted"/>
<keyword evidence="3" id="KW-1185">Reference proteome</keyword>
<evidence type="ECO:0000313" key="2">
    <source>
        <dbReference type="EMBL" id="CAL5991845.1"/>
    </source>
</evidence>
<feature type="transmembrane region" description="Helical" evidence="1">
    <location>
        <begin position="46"/>
        <end position="73"/>
    </location>
</feature>
<keyword evidence="1" id="KW-1133">Transmembrane helix</keyword>
<sequence length="196" mass="22496">MMYAGLYMDAMFLLECINTSLYLCTGSRQIVVPFKKCMSPQSTINYWAKLNIIVMIPFAIIYVIQVVVAIYHFPITASVLGWVSNMIIVYINVLELVATYKFHKYVLDSVFKHISILQILLTIVNASTLFISNFWFAITDLVSYFKVIDFDLSLMYKNIVYSIGSITQGILIIQLNNQIQKSIKNSAEMFTTEIYT</sequence>
<reference evidence="2 3" key="1">
    <citation type="submission" date="2024-07" db="EMBL/GenBank/DDBJ databases">
        <authorList>
            <person name="Akdeniz Z."/>
        </authorList>
    </citation>
    <scope>NUCLEOTIDE SEQUENCE [LARGE SCALE GENOMIC DNA]</scope>
</reference>
<keyword evidence="1" id="KW-0812">Transmembrane</keyword>
<feature type="transmembrane region" description="Helical" evidence="1">
    <location>
        <begin position="114"/>
        <end position="138"/>
    </location>
</feature>
<comment type="caution">
    <text evidence="2">The sequence shown here is derived from an EMBL/GenBank/DDBJ whole genome shotgun (WGS) entry which is preliminary data.</text>
</comment>
<dbReference type="EMBL" id="CAXDID020000028">
    <property type="protein sequence ID" value="CAL5991845.1"/>
    <property type="molecule type" value="Genomic_DNA"/>
</dbReference>
<accession>A0ABP1HGX4</accession>
<evidence type="ECO:0000313" key="3">
    <source>
        <dbReference type="Proteomes" id="UP001642409"/>
    </source>
</evidence>
<keyword evidence="1" id="KW-0472">Membrane</keyword>
<gene>
    <name evidence="2" type="ORF">HINF_LOCUS12289</name>
</gene>